<dbReference type="STRING" id="33935.ADM90_13880"/>
<accession>A0A0N0CVN2</accession>
<gene>
    <name evidence="7" type="ORF">ADM90_13880</name>
</gene>
<dbReference type="OrthoDB" id="1653617at2"/>
<dbReference type="EMBL" id="LGCI01000008">
    <property type="protein sequence ID" value="KOY81981.1"/>
    <property type="molecule type" value="Genomic_DNA"/>
</dbReference>
<feature type="transmembrane region" description="Helical" evidence="6">
    <location>
        <begin position="120"/>
        <end position="143"/>
    </location>
</feature>
<dbReference type="PANTHER" id="PTHR30509:SF27">
    <property type="entry name" value="UPF0421 PROTEIN YGAE"/>
    <property type="match status" value="1"/>
</dbReference>
<dbReference type="AlphaFoldDB" id="A0A0N0CVN2"/>
<comment type="caution">
    <text evidence="7">The sequence shown here is derived from an EMBL/GenBank/DDBJ whole genome shotgun (WGS) entry which is preliminary data.</text>
</comment>
<protein>
    <submittedName>
        <fullName evidence="7">Membrane protein</fullName>
    </submittedName>
</protein>
<proteinExistence type="predicted"/>
<dbReference type="InterPro" id="IPR010343">
    <property type="entry name" value="ArAE_1"/>
</dbReference>
<dbReference type="Pfam" id="PF06081">
    <property type="entry name" value="ArAE_1"/>
    <property type="match status" value="1"/>
</dbReference>
<evidence type="ECO:0000256" key="4">
    <source>
        <dbReference type="ARBA" id="ARBA00022989"/>
    </source>
</evidence>
<comment type="subcellular location">
    <subcellularLocation>
        <location evidence="1">Cell membrane</location>
        <topology evidence="1">Multi-pass membrane protein</topology>
    </subcellularLocation>
</comment>
<evidence type="ECO:0000313" key="7">
    <source>
        <dbReference type="EMBL" id="KOY81981.1"/>
    </source>
</evidence>
<evidence type="ECO:0000256" key="2">
    <source>
        <dbReference type="ARBA" id="ARBA00022475"/>
    </source>
</evidence>
<dbReference type="PATRIC" id="fig|33935.3.peg.3636"/>
<keyword evidence="8" id="KW-1185">Reference proteome</keyword>
<evidence type="ECO:0000256" key="1">
    <source>
        <dbReference type="ARBA" id="ARBA00004651"/>
    </source>
</evidence>
<evidence type="ECO:0000256" key="5">
    <source>
        <dbReference type="ARBA" id="ARBA00023136"/>
    </source>
</evidence>
<organism evidence="7 8">
    <name type="scientific">Lysinibacillus macroides</name>
    <dbReference type="NCBI Taxonomy" id="33935"/>
    <lineage>
        <taxon>Bacteria</taxon>
        <taxon>Bacillati</taxon>
        <taxon>Bacillota</taxon>
        <taxon>Bacilli</taxon>
        <taxon>Bacillales</taxon>
        <taxon>Bacillaceae</taxon>
        <taxon>Lysinibacillus</taxon>
    </lineage>
</organism>
<keyword evidence="3 6" id="KW-0812">Transmembrane</keyword>
<reference evidence="7 8" key="1">
    <citation type="submission" date="2015-07" db="EMBL/GenBank/DDBJ databases">
        <title>Genome sequencing project for genomic taxonomy and phylogenomics of Bacillus-like bacteria.</title>
        <authorList>
            <person name="Liu B."/>
            <person name="Wang J."/>
            <person name="Zhu Y."/>
            <person name="Liu G."/>
            <person name="Chen Q."/>
            <person name="Chen Z."/>
            <person name="Che J."/>
            <person name="Ge C."/>
            <person name="Shi H."/>
            <person name="Pan Z."/>
            <person name="Liu X."/>
        </authorList>
    </citation>
    <scope>NUCLEOTIDE SEQUENCE [LARGE SCALE GENOMIC DNA]</scope>
    <source>
        <strain evidence="7 8">DSM 54</strain>
    </source>
</reference>
<evidence type="ECO:0000256" key="6">
    <source>
        <dbReference type="SAM" id="Phobius"/>
    </source>
</evidence>
<evidence type="ECO:0000313" key="8">
    <source>
        <dbReference type="Proteomes" id="UP000037977"/>
    </source>
</evidence>
<keyword evidence="4 6" id="KW-1133">Transmembrane helix</keyword>
<sequence length="362" mass="41938">MKLGARVFKTGVAIVLALFIAELLNLSSPVFAGIAAVFAIQPSIYRSYQTIVEQVQANIIGASIAVLFGLLFGHHVVAIGIAVIITIGLMLKFKLEKSLSLALVSVVAIMEFQGDDFLTFGLLRFLTILVGVLAAFIVNLVFLPPKYEVKLFRKIYILQDDIIRWTRLAVRQASEHTSTKGALSKFKSRMLRVDALYELYKEERNYFKNKTYVKARKLVVYRQMILTSKRSLELLQRLHKHENELAQLPTQFHLMIQERLDSLLTYHEQLLLKYTGKLKPEHSEWNKSIDYVQRNELMEIFIKQINFAREEGDTEFSSYHLLYILSRILDYEENLEHLDTLIVSYQNYHGHEINVEFEEEFI</sequence>
<dbReference type="GO" id="GO:0005886">
    <property type="term" value="C:plasma membrane"/>
    <property type="evidence" value="ECO:0007669"/>
    <property type="project" value="UniProtKB-SubCell"/>
</dbReference>
<keyword evidence="5 6" id="KW-0472">Membrane</keyword>
<name>A0A0N0CVN2_9BACI</name>
<dbReference type="PANTHER" id="PTHR30509">
    <property type="entry name" value="P-HYDROXYBENZOIC ACID EFFLUX PUMP SUBUNIT-RELATED"/>
    <property type="match status" value="1"/>
</dbReference>
<dbReference type="RefSeq" id="WP_053995549.1">
    <property type="nucleotide sequence ID" value="NZ_CP065643.1"/>
</dbReference>
<feature type="transmembrane region" description="Helical" evidence="6">
    <location>
        <begin position="63"/>
        <end position="91"/>
    </location>
</feature>
<dbReference type="Proteomes" id="UP000037977">
    <property type="component" value="Unassembled WGS sequence"/>
</dbReference>
<keyword evidence="2" id="KW-1003">Cell membrane</keyword>
<evidence type="ECO:0000256" key="3">
    <source>
        <dbReference type="ARBA" id="ARBA00022692"/>
    </source>
</evidence>